<dbReference type="GO" id="GO:0008289">
    <property type="term" value="F:lipid binding"/>
    <property type="evidence" value="ECO:0007669"/>
    <property type="project" value="UniProtKB-KW"/>
</dbReference>
<protein>
    <recommendedName>
        <fullName evidence="4">Sorting nexin-17</fullName>
    </recommendedName>
</protein>
<dbReference type="Pfam" id="PF18116">
    <property type="entry name" value="SNX17_FERM_C"/>
    <property type="match status" value="1"/>
</dbReference>
<dbReference type="CDD" id="cd13337">
    <property type="entry name" value="FERM-like_C_SNX17"/>
    <property type="match status" value="1"/>
</dbReference>
<dbReference type="AlphaFoldDB" id="A0ABD1EE39"/>
<dbReference type="GO" id="GO:0015031">
    <property type="term" value="P:protein transport"/>
    <property type="evidence" value="ECO:0007669"/>
    <property type="project" value="UniProtKB-KW"/>
</dbReference>
<feature type="domain" description="PX" evidence="11">
    <location>
        <begin position="1"/>
        <end position="108"/>
    </location>
</feature>
<keyword evidence="9" id="KW-0472">Membrane</keyword>
<accession>A0ABD1EE39</accession>
<keyword evidence="7" id="KW-0653">Protein transport</keyword>
<evidence type="ECO:0000256" key="7">
    <source>
        <dbReference type="ARBA" id="ARBA00022927"/>
    </source>
</evidence>
<organism evidence="13 14">
    <name type="scientific">Hypothenemus hampei</name>
    <name type="common">Coffee berry borer</name>
    <dbReference type="NCBI Taxonomy" id="57062"/>
    <lineage>
        <taxon>Eukaryota</taxon>
        <taxon>Metazoa</taxon>
        <taxon>Ecdysozoa</taxon>
        <taxon>Arthropoda</taxon>
        <taxon>Hexapoda</taxon>
        <taxon>Insecta</taxon>
        <taxon>Pterygota</taxon>
        <taxon>Neoptera</taxon>
        <taxon>Endopterygota</taxon>
        <taxon>Coleoptera</taxon>
        <taxon>Polyphaga</taxon>
        <taxon>Cucujiformia</taxon>
        <taxon>Curculionidae</taxon>
        <taxon>Scolytinae</taxon>
        <taxon>Hypothenemus</taxon>
    </lineage>
</organism>
<dbReference type="Gene3D" id="2.30.29.30">
    <property type="entry name" value="Pleckstrin-homology domain (PH domain)/Phosphotyrosine-binding domain (PTB)"/>
    <property type="match status" value="1"/>
</dbReference>
<keyword evidence="6" id="KW-0967">Endosome</keyword>
<dbReference type="SUPFAM" id="SSF64268">
    <property type="entry name" value="PX domain"/>
    <property type="match status" value="1"/>
</dbReference>
<dbReference type="FunFam" id="1.20.80.60:FF:000001">
    <property type="entry name" value="Sorting nexin-17 isoform1"/>
    <property type="match status" value="1"/>
</dbReference>
<comment type="caution">
    <text evidence="13">The sequence shown here is derived from an EMBL/GenBank/DDBJ whole genome shotgun (WGS) entry which is preliminary data.</text>
</comment>
<dbReference type="GO" id="GO:0016192">
    <property type="term" value="P:vesicle-mediated transport"/>
    <property type="evidence" value="ECO:0007669"/>
    <property type="project" value="UniProtKB-ARBA"/>
</dbReference>
<evidence type="ECO:0000313" key="14">
    <source>
        <dbReference type="Proteomes" id="UP001566132"/>
    </source>
</evidence>
<name>A0ABD1EE39_HYPHA</name>
<evidence type="ECO:0000256" key="4">
    <source>
        <dbReference type="ARBA" id="ARBA00015282"/>
    </source>
</evidence>
<dbReference type="PANTHER" id="PTHR12431:SF14">
    <property type="entry name" value="LD15323P"/>
    <property type="match status" value="1"/>
</dbReference>
<dbReference type="FunFam" id="3.30.1520.10:FF:000008">
    <property type="entry name" value="Sorting nexin-17 isoform1"/>
    <property type="match status" value="1"/>
</dbReference>
<dbReference type="InterPro" id="IPR048767">
    <property type="entry name" value="SNX17-31_FERM_F2"/>
</dbReference>
<dbReference type="Gene3D" id="3.30.1520.10">
    <property type="entry name" value="Phox-like domain"/>
    <property type="match status" value="1"/>
</dbReference>
<dbReference type="CDD" id="cd06885">
    <property type="entry name" value="PX_SNX17_31"/>
    <property type="match status" value="1"/>
</dbReference>
<evidence type="ECO:0000256" key="8">
    <source>
        <dbReference type="ARBA" id="ARBA00023121"/>
    </source>
</evidence>
<dbReference type="InterPro" id="IPR036871">
    <property type="entry name" value="PX_dom_sf"/>
</dbReference>
<dbReference type="PANTHER" id="PTHR12431">
    <property type="entry name" value="SORTING NEXIN 17 AND 27"/>
    <property type="match status" value="1"/>
</dbReference>
<keyword evidence="14" id="KW-1185">Reference proteome</keyword>
<dbReference type="InterPro" id="IPR048763">
    <property type="entry name" value="SNX17-31_FERM_F1"/>
</dbReference>
<dbReference type="InterPro" id="IPR011993">
    <property type="entry name" value="PH-like_dom_sf"/>
</dbReference>
<dbReference type="Gene3D" id="3.10.20.90">
    <property type="entry name" value="Phosphatidylinositol 3-kinase Catalytic Subunit, Chain A, domain 1"/>
    <property type="match status" value="1"/>
</dbReference>
<evidence type="ECO:0000256" key="2">
    <source>
        <dbReference type="ARBA" id="ARBA00004412"/>
    </source>
</evidence>
<evidence type="ECO:0000313" key="13">
    <source>
        <dbReference type="EMBL" id="KAL1492903.1"/>
    </source>
</evidence>
<dbReference type="GO" id="GO:0005769">
    <property type="term" value="C:early endosome"/>
    <property type="evidence" value="ECO:0007669"/>
    <property type="project" value="UniProtKB-SubCell"/>
</dbReference>
<feature type="domain" description="Ras-associating" evidence="12">
    <location>
        <begin position="114"/>
        <end position="204"/>
    </location>
</feature>
<gene>
    <name evidence="13" type="ORF">ABEB36_011073</name>
</gene>
<evidence type="ECO:0000256" key="9">
    <source>
        <dbReference type="ARBA" id="ARBA00023136"/>
    </source>
</evidence>
<comment type="function">
    <text evidence="10">Critical regulator of endosomal recycling of numerous surface proteins, including integrins, signaling receptor and channels. Binds to NPxY sequences in the cytoplasmic tails of target cargos. Associates with retriever and CCC complexes to prevent lysosomal degradation and promote cell surface recycling of numerous cargos such as integrins ITGB1, ITGB5 and their associated alpha subunits. Also required for maintenance of normal cell surface levels of APP and LRP1. Interacts with membranes containing phosphatidylinositol 3-phosphate (PtdIns(3P)).</text>
</comment>
<sequence length="472" mass="54468">MHFSIPDTQELNEGNGSSFISYNIHINGIFHCTVRFKQLHNLNEQLKREFGVDSLPIFPPKKLLPLTSGQLEERRSSLEKYLQAVGQDFKLMSSEVLHGFLLSAQQETAIIDKKDINLDVYIMNNYQIKLRVSSFDCTEKVLTRALKQINLPIEYMQYFSLYLIKVDNPIDIVILRKLLDFESPYLTQQVIKSATSIVIRKNYWDTNYDNVLMTDPIALNLLYIQTVADVERGWILTTNEAKMHLEKLKTRLAKKEYIEFAQKLKYYGFMQFSQCICDYPQPQTKVLIAIGDEELSMRILGPGSLVKEGVFRVTRMRCWRITATNSKVNGENGTYSNNTQEKSSLELSFEYLMSKDKLQWITISSEQAIFMSACLQMLVDELLVKKKGIKKRDCIKSNGKLSYMKRDGSCQLISIDNSFIDSSDEQDSYSENSYEEAFSIKTLQEKFLSVSFKNGREFVENHAFEGIGDDDL</sequence>
<evidence type="ECO:0000256" key="1">
    <source>
        <dbReference type="ARBA" id="ARBA00004184"/>
    </source>
</evidence>
<dbReference type="FunFam" id="2.30.29.30:FF:000145">
    <property type="entry name" value="Sorting nexin-17 isoform1"/>
    <property type="match status" value="1"/>
</dbReference>
<evidence type="ECO:0000259" key="11">
    <source>
        <dbReference type="PROSITE" id="PS50195"/>
    </source>
</evidence>
<evidence type="ECO:0000256" key="5">
    <source>
        <dbReference type="ARBA" id="ARBA00022448"/>
    </source>
</evidence>
<dbReference type="Gene3D" id="1.20.80.60">
    <property type="match status" value="1"/>
</dbReference>
<dbReference type="PROSITE" id="PS50200">
    <property type="entry name" value="RA"/>
    <property type="match status" value="1"/>
</dbReference>
<dbReference type="Pfam" id="PF21273">
    <property type="entry name" value="SNX17-27-31_F1_FERM"/>
    <property type="match status" value="1"/>
</dbReference>
<dbReference type="EMBL" id="JBDJPC010000008">
    <property type="protein sequence ID" value="KAL1492903.1"/>
    <property type="molecule type" value="Genomic_DNA"/>
</dbReference>
<dbReference type="InterPro" id="IPR040842">
    <property type="entry name" value="SNX17/31_FERM"/>
</dbReference>
<dbReference type="Pfam" id="PF21271">
    <property type="entry name" value="SNX17-31_F2_FERM"/>
    <property type="match status" value="1"/>
</dbReference>
<dbReference type="InterPro" id="IPR000159">
    <property type="entry name" value="RA_dom"/>
</dbReference>
<keyword evidence="8" id="KW-0446">Lipid-binding</keyword>
<dbReference type="Proteomes" id="UP001566132">
    <property type="component" value="Unassembled WGS sequence"/>
</dbReference>
<comment type="subcellular location">
    <subcellularLocation>
        <location evidence="2">Early endosome</location>
    </subcellularLocation>
    <subcellularLocation>
        <location evidence="1">Endomembrane system</location>
        <topology evidence="1">Peripheral membrane protein</topology>
    </subcellularLocation>
</comment>
<dbReference type="SMART" id="SM00312">
    <property type="entry name" value="PX"/>
    <property type="match status" value="1"/>
</dbReference>
<proteinExistence type="inferred from homology"/>
<evidence type="ECO:0000259" key="12">
    <source>
        <dbReference type="PROSITE" id="PS50200"/>
    </source>
</evidence>
<evidence type="ECO:0000256" key="6">
    <source>
        <dbReference type="ARBA" id="ARBA00022753"/>
    </source>
</evidence>
<dbReference type="InterPro" id="IPR037836">
    <property type="entry name" value="SNX17_FERM-like_dom"/>
</dbReference>
<dbReference type="InterPro" id="IPR001683">
    <property type="entry name" value="PX_dom"/>
</dbReference>
<comment type="similarity">
    <text evidence="3">Belongs to the sorting nexin family.</text>
</comment>
<dbReference type="Pfam" id="PF00787">
    <property type="entry name" value="PX"/>
    <property type="match status" value="1"/>
</dbReference>
<evidence type="ECO:0000256" key="10">
    <source>
        <dbReference type="ARBA" id="ARBA00045612"/>
    </source>
</evidence>
<dbReference type="PROSITE" id="PS50195">
    <property type="entry name" value="PX"/>
    <property type="match status" value="1"/>
</dbReference>
<reference evidence="13 14" key="1">
    <citation type="submission" date="2024-05" db="EMBL/GenBank/DDBJ databases">
        <title>Genetic variation in Jamaican populations of the coffee berry borer (Hypothenemus hampei).</title>
        <authorList>
            <person name="Errbii M."/>
            <person name="Myrie A."/>
        </authorList>
    </citation>
    <scope>NUCLEOTIDE SEQUENCE [LARGE SCALE GENOMIC DNA]</scope>
    <source>
        <strain evidence="13">JA-Hopewell-2020-01-JO</strain>
        <tissue evidence="13">Whole body</tissue>
    </source>
</reference>
<keyword evidence="5" id="KW-0813">Transport</keyword>
<evidence type="ECO:0000256" key="3">
    <source>
        <dbReference type="ARBA" id="ARBA00010883"/>
    </source>
</evidence>